<dbReference type="SUPFAM" id="SSF51126">
    <property type="entry name" value="Pectin lyase-like"/>
    <property type="match status" value="1"/>
</dbReference>
<keyword evidence="4" id="KW-1185">Reference proteome</keyword>
<dbReference type="InterPro" id="IPR012334">
    <property type="entry name" value="Pectin_lyas_fold"/>
</dbReference>
<gene>
    <name evidence="3" type="ORF">Rmf_34020</name>
</gene>
<dbReference type="InterPro" id="IPR022441">
    <property type="entry name" value="Para_beta_helix_rpt-2"/>
</dbReference>
<evidence type="ECO:0000313" key="3">
    <source>
        <dbReference type="EMBL" id="BDG73473.1"/>
    </source>
</evidence>
<organism evidence="3 4">
    <name type="scientific">Roseomonas fluvialis</name>
    <dbReference type="NCBI Taxonomy" id="1750527"/>
    <lineage>
        <taxon>Bacteria</taxon>
        <taxon>Pseudomonadati</taxon>
        <taxon>Pseudomonadota</taxon>
        <taxon>Alphaproteobacteria</taxon>
        <taxon>Acetobacterales</taxon>
        <taxon>Roseomonadaceae</taxon>
        <taxon>Roseomonas</taxon>
    </lineage>
</organism>
<reference evidence="3 4" key="1">
    <citation type="journal article" date="2016" name="Microbes Environ.">
        <title>Phylogenetically diverse aerobic anoxygenic phototrophic bacteria isolated from epilithic biofilms in Tama river, Japan.</title>
        <authorList>
            <person name="Hirose S."/>
            <person name="Matsuura K."/>
            <person name="Haruta S."/>
        </authorList>
    </citation>
    <scope>NUCLEOTIDE SEQUENCE [LARGE SCALE GENOMIC DNA]</scope>
    <source>
        <strain evidence="3 4">S08</strain>
    </source>
</reference>
<feature type="signal peptide" evidence="1">
    <location>
        <begin position="1"/>
        <end position="28"/>
    </location>
</feature>
<dbReference type="InterPro" id="IPR011050">
    <property type="entry name" value="Pectin_lyase_fold/virulence"/>
</dbReference>
<dbReference type="Gene3D" id="2.160.20.10">
    <property type="entry name" value="Single-stranded right-handed beta-helix, Pectin lyase-like"/>
    <property type="match status" value="1"/>
</dbReference>
<dbReference type="Pfam" id="PF13229">
    <property type="entry name" value="Beta_helix"/>
    <property type="match status" value="1"/>
</dbReference>
<protein>
    <recommendedName>
        <fullName evidence="2">Right handed beta helix domain-containing protein</fullName>
    </recommendedName>
</protein>
<sequence length="453" mass="48383">MNIPSRRQILGSLSLAAPILLGTQTARAASIEVGRGATIASPASVPWNTLAPGDEVVLRSGTYAEMVVITARGTAARPIILRAQPGAVLTGTVVFEGAQHVRLEGLTIQRSRLSGVIIRHGSVGVAIQDCTVRDCGLGIWIGEGAGGAHRLVGNTLIDNKTHGVAIDVINAPIGQETLIAGNRVARNGMHGLEINGNRYIVEGNIVWDNGLKLSGTSGIHTYCKDPGQDAGRDNIIRYNMVWGQRETTGQDGNGIQLDQWCDRNQVYFNICFGNDGAGIALFDASDNFVANNTLYDNMRDSGGRHAYKGDLVLASDYTRNVDHVANNVIRNNLVVTRRRGIASIYVDPFARRSREIAGNHVHHIGGEVPLVWNRSRVADLRAWNAAKPGGADAQGDPLLRDTALLARQPPDPEGVRPRVALTGLPLPEGIARRDYLGAAWTTPPVGALLSADG</sequence>
<dbReference type="Proteomes" id="UP000831327">
    <property type="component" value="Chromosome"/>
</dbReference>
<feature type="domain" description="Right handed beta helix" evidence="2">
    <location>
        <begin position="93"/>
        <end position="269"/>
    </location>
</feature>
<dbReference type="SMART" id="SM00710">
    <property type="entry name" value="PbH1"/>
    <property type="match status" value="8"/>
</dbReference>
<evidence type="ECO:0000259" key="2">
    <source>
        <dbReference type="Pfam" id="PF13229"/>
    </source>
</evidence>
<evidence type="ECO:0000313" key="4">
    <source>
        <dbReference type="Proteomes" id="UP000831327"/>
    </source>
</evidence>
<evidence type="ECO:0000256" key="1">
    <source>
        <dbReference type="SAM" id="SignalP"/>
    </source>
</evidence>
<keyword evidence="1" id="KW-0732">Signal</keyword>
<dbReference type="RefSeq" id="WP_244407700.1">
    <property type="nucleotide sequence ID" value="NZ_AP025637.1"/>
</dbReference>
<dbReference type="EMBL" id="AP025637">
    <property type="protein sequence ID" value="BDG73473.1"/>
    <property type="molecule type" value="Genomic_DNA"/>
</dbReference>
<dbReference type="NCBIfam" id="TIGR03804">
    <property type="entry name" value="para_beta_helix"/>
    <property type="match status" value="1"/>
</dbReference>
<proteinExistence type="predicted"/>
<dbReference type="InterPro" id="IPR006626">
    <property type="entry name" value="PbH1"/>
</dbReference>
<name>A0ABM7Y6A1_9PROT</name>
<dbReference type="InterPro" id="IPR039448">
    <property type="entry name" value="Beta_helix"/>
</dbReference>
<feature type="chain" id="PRO_5046377951" description="Right handed beta helix domain-containing protein" evidence="1">
    <location>
        <begin position="29"/>
        <end position="453"/>
    </location>
</feature>
<accession>A0ABM7Y6A1</accession>